<sequence>MIYFFRQIIPHFHTDIKCLMEMFLNLLLLSRGLGKILCGKYSTCILRSVTEIYRNDFRFLFLWLHAMFYNPPPISKISHRIVFRVQGD</sequence>
<organism evidence="1 2">
    <name type="scientific">Eleutherodactylus coqui</name>
    <name type="common">Puerto Rican coqui</name>
    <dbReference type="NCBI Taxonomy" id="57060"/>
    <lineage>
        <taxon>Eukaryota</taxon>
        <taxon>Metazoa</taxon>
        <taxon>Chordata</taxon>
        <taxon>Craniata</taxon>
        <taxon>Vertebrata</taxon>
        <taxon>Euteleostomi</taxon>
        <taxon>Amphibia</taxon>
        <taxon>Batrachia</taxon>
        <taxon>Anura</taxon>
        <taxon>Neobatrachia</taxon>
        <taxon>Hyloidea</taxon>
        <taxon>Eleutherodactylidae</taxon>
        <taxon>Eleutherodactylinae</taxon>
        <taxon>Eleutherodactylus</taxon>
        <taxon>Eleutherodactylus</taxon>
    </lineage>
</organism>
<evidence type="ECO:0000313" key="2">
    <source>
        <dbReference type="Proteomes" id="UP000770717"/>
    </source>
</evidence>
<accession>A0A8J6FP89</accession>
<evidence type="ECO:0000313" key="1">
    <source>
        <dbReference type="EMBL" id="KAG9491486.1"/>
    </source>
</evidence>
<proteinExistence type="predicted"/>
<dbReference type="AlphaFoldDB" id="A0A8J6FP89"/>
<gene>
    <name evidence="1" type="ORF">GDO78_000148</name>
</gene>
<keyword evidence="2" id="KW-1185">Reference proteome</keyword>
<comment type="caution">
    <text evidence="1">The sequence shown here is derived from an EMBL/GenBank/DDBJ whole genome shotgun (WGS) entry which is preliminary data.</text>
</comment>
<dbReference type="EMBL" id="WNTK01000001">
    <property type="protein sequence ID" value="KAG9491486.1"/>
    <property type="molecule type" value="Genomic_DNA"/>
</dbReference>
<protein>
    <submittedName>
        <fullName evidence="1">Uncharacterized protein</fullName>
    </submittedName>
</protein>
<reference evidence="1" key="1">
    <citation type="thesis" date="2020" institute="ProQuest LLC" country="789 East Eisenhower Parkway, Ann Arbor, MI, USA">
        <title>Comparative Genomics and Chromosome Evolution.</title>
        <authorList>
            <person name="Mudd A.B."/>
        </authorList>
    </citation>
    <scope>NUCLEOTIDE SEQUENCE</scope>
    <source>
        <strain evidence="1">HN-11 Male</strain>
        <tissue evidence="1">Kidney and liver</tissue>
    </source>
</reference>
<name>A0A8J6FP89_ELECQ</name>
<dbReference type="Proteomes" id="UP000770717">
    <property type="component" value="Unassembled WGS sequence"/>
</dbReference>